<feature type="transmembrane region" description="Helical" evidence="6">
    <location>
        <begin position="94"/>
        <end position="112"/>
    </location>
</feature>
<dbReference type="PANTHER" id="PTHR32322">
    <property type="entry name" value="INNER MEMBRANE TRANSPORTER"/>
    <property type="match status" value="1"/>
</dbReference>
<comment type="caution">
    <text evidence="8">The sequence shown here is derived from an EMBL/GenBank/DDBJ whole genome shotgun (WGS) entry which is preliminary data.</text>
</comment>
<evidence type="ECO:0000259" key="7">
    <source>
        <dbReference type="Pfam" id="PF00892"/>
    </source>
</evidence>
<dbReference type="SUPFAM" id="SSF103481">
    <property type="entry name" value="Multidrug resistance efflux transporter EmrE"/>
    <property type="match status" value="2"/>
</dbReference>
<feature type="transmembrane region" description="Helical" evidence="6">
    <location>
        <begin position="149"/>
        <end position="168"/>
    </location>
</feature>
<dbReference type="InterPro" id="IPR037185">
    <property type="entry name" value="EmrE-like"/>
</dbReference>
<keyword evidence="9" id="KW-1185">Reference proteome</keyword>
<feature type="transmembrane region" description="Helical" evidence="6">
    <location>
        <begin position="267"/>
        <end position="287"/>
    </location>
</feature>
<feature type="transmembrane region" description="Helical" evidence="6">
    <location>
        <begin position="68"/>
        <end position="88"/>
    </location>
</feature>
<dbReference type="EMBL" id="JADEYS010000011">
    <property type="protein sequence ID" value="MBE9397977.1"/>
    <property type="molecule type" value="Genomic_DNA"/>
</dbReference>
<reference evidence="8" key="1">
    <citation type="submission" date="2020-10" db="EMBL/GenBank/DDBJ databases">
        <title>Bacterium isolated from coastal waters sediment.</title>
        <authorList>
            <person name="Chen R.-J."/>
            <person name="Lu D.-C."/>
            <person name="Zhu K.-L."/>
            <person name="Du Z.-J."/>
        </authorList>
    </citation>
    <scope>NUCLEOTIDE SEQUENCE</scope>
    <source>
        <strain evidence="8">N1Y112</strain>
    </source>
</reference>
<evidence type="ECO:0000256" key="6">
    <source>
        <dbReference type="SAM" id="Phobius"/>
    </source>
</evidence>
<sequence length="303" mass="32762">MQYKSIQALSLPLIFVVIYGSGFVGAKLGLLYSEPFVFLAMRFALAGVLLVAAAFLMDAVWPRRWGWLLLSGLLMQGVFSAGVFYALWLGMKPAVSALIIALQPLLVAVLAGPYLGEQVSRQRWVGLVIGVLGVALVVADGLAVEGITLTNLSWALVSLVGLAAGQLVQKKHCAQMNLFSGGAIQVLATLPLLLILGWMFETGDIVWHTDLALAVFWMGVGVSIGALSVLYIMLRNTQATQVASVFYGVPVVAALMAWPMFDEIPTLMDWLGFSIVAVGILVANSDLSQRLALYLKLFKRRYE</sequence>
<dbReference type="PANTHER" id="PTHR32322:SF2">
    <property type="entry name" value="EAMA DOMAIN-CONTAINING PROTEIN"/>
    <property type="match status" value="1"/>
</dbReference>
<evidence type="ECO:0000313" key="9">
    <source>
        <dbReference type="Proteomes" id="UP000640333"/>
    </source>
</evidence>
<dbReference type="AlphaFoldDB" id="A0A8J7FPN5"/>
<feature type="transmembrane region" description="Helical" evidence="6">
    <location>
        <begin position="212"/>
        <end position="232"/>
    </location>
</feature>
<keyword evidence="3 6" id="KW-0812">Transmembrane</keyword>
<feature type="transmembrane region" description="Helical" evidence="6">
    <location>
        <begin position="244"/>
        <end position="261"/>
    </location>
</feature>
<keyword evidence="5 6" id="KW-0472">Membrane</keyword>
<protein>
    <submittedName>
        <fullName evidence="8">DMT family transporter</fullName>
    </submittedName>
</protein>
<dbReference type="InterPro" id="IPR000620">
    <property type="entry name" value="EamA_dom"/>
</dbReference>
<dbReference type="RefSeq" id="WP_193953590.1">
    <property type="nucleotide sequence ID" value="NZ_JADEYS010000011.1"/>
</dbReference>
<evidence type="ECO:0000256" key="3">
    <source>
        <dbReference type="ARBA" id="ARBA00022692"/>
    </source>
</evidence>
<feature type="transmembrane region" description="Helical" evidence="6">
    <location>
        <begin position="180"/>
        <end position="200"/>
    </location>
</feature>
<accession>A0A8J7FPN5</accession>
<dbReference type="GO" id="GO:0016020">
    <property type="term" value="C:membrane"/>
    <property type="evidence" value="ECO:0007669"/>
    <property type="project" value="UniProtKB-SubCell"/>
</dbReference>
<evidence type="ECO:0000256" key="4">
    <source>
        <dbReference type="ARBA" id="ARBA00022989"/>
    </source>
</evidence>
<gene>
    <name evidence="8" type="ORF">IOQ59_11980</name>
</gene>
<dbReference type="InterPro" id="IPR050638">
    <property type="entry name" value="AA-Vitamin_Transporters"/>
</dbReference>
<proteinExistence type="inferred from homology"/>
<evidence type="ECO:0000313" key="8">
    <source>
        <dbReference type="EMBL" id="MBE9397977.1"/>
    </source>
</evidence>
<comment type="similarity">
    <text evidence="2">Belongs to the EamA transporter family.</text>
</comment>
<evidence type="ECO:0000256" key="5">
    <source>
        <dbReference type="ARBA" id="ARBA00023136"/>
    </source>
</evidence>
<feature type="transmembrane region" description="Helical" evidence="6">
    <location>
        <begin position="36"/>
        <end position="56"/>
    </location>
</feature>
<feature type="domain" description="EamA" evidence="7">
    <location>
        <begin position="153"/>
        <end position="284"/>
    </location>
</feature>
<evidence type="ECO:0000256" key="2">
    <source>
        <dbReference type="ARBA" id="ARBA00007362"/>
    </source>
</evidence>
<feature type="domain" description="EamA" evidence="7">
    <location>
        <begin position="13"/>
        <end position="138"/>
    </location>
</feature>
<comment type="subcellular location">
    <subcellularLocation>
        <location evidence="1">Membrane</location>
        <topology evidence="1">Multi-pass membrane protein</topology>
    </subcellularLocation>
</comment>
<dbReference type="Pfam" id="PF00892">
    <property type="entry name" value="EamA"/>
    <property type="match status" value="2"/>
</dbReference>
<name>A0A8J7FPN5_9GAMM</name>
<feature type="transmembrane region" description="Helical" evidence="6">
    <location>
        <begin position="124"/>
        <end position="143"/>
    </location>
</feature>
<evidence type="ECO:0000256" key="1">
    <source>
        <dbReference type="ARBA" id="ARBA00004141"/>
    </source>
</evidence>
<organism evidence="8 9">
    <name type="scientific">Pontibacterium sinense</name>
    <dbReference type="NCBI Taxonomy" id="2781979"/>
    <lineage>
        <taxon>Bacteria</taxon>
        <taxon>Pseudomonadati</taxon>
        <taxon>Pseudomonadota</taxon>
        <taxon>Gammaproteobacteria</taxon>
        <taxon>Oceanospirillales</taxon>
        <taxon>Oceanospirillaceae</taxon>
        <taxon>Pontibacterium</taxon>
    </lineage>
</organism>
<dbReference type="Proteomes" id="UP000640333">
    <property type="component" value="Unassembled WGS sequence"/>
</dbReference>
<keyword evidence="4 6" id="KW-1133">Transmembrane helix</keyword>